<dbReference type="GeneID" id="29420511"/>
<keyword evidence="1" id="KW-0472">Membrane</keyword>
<dbReference type="Pfam" id="PF13240">
    <property type="entry name" value="Zn_Ribbon_1"/>
    <property type="match status" value="1"/>
</dbReference>
<evidence type="ECO:0000259" key="2">
    <source>
        <dbReference type="Pfam" id="PF13240"/>
    </source>
</evidence>
<evidence type="ECO:0000256" key="1">
    <source>
        <dbReference type="SAM" id="Phobius"/>
    </source>
</evidence>
<dbReference type="EMBL" id="CBXI010000040">
    <property type="protein sequence ID" value="CDL92218.1"/>
    <property type="molecule type" value="Genomic_DNA"/>
</dbReference>
<feature type="transmembrane region" description="Helical" evidence="1">
    <location>
        <begin position="191"/>
        <end position="209"/>
    </location>
</feature>
<feature type="transmembrane region" description="Helical" evidence="1">
    <location>
        <begin position="246"/>
        <end position="263"/>
    </location>
</feature>
<reference evidence="3 4" key="1">
    <citation type="journal article" date="2015" name="Genome Announc.">
        <title>Draft Genome Sequence of Clostridium tyrobutyricum Strain DIVETGP, Isolated from Cow's Milk for Grana Padano Production.</title>
        <authorList>
            <person name="Soggiu A."/>
            <person name="Piras C."/>
            <person name="Gaiarsa S."/>
            <person name="Sassera D."/>
            <person name="Roncada P."/>
            <person name="Bendixen E."/>
            <person name="Brasca M."/>
            <person name="Bonizzi L."/>
        </authorList>
    </citation>
    <scope>NUCLEOTIDE SEQUENCE [LARGE SCALE GENOMIC DNA]</scope>
    <source>
        <strain evidence="3 4">DIVETGP</strain>
    </source>
</reference>
<protein>
    <submittedName>
        <fullName evidence="3">Predicted metal-binding membrane protein</fullName>
    </submittedName>
</protein>
<proteinExistence type="predicted"/>
<keyword evidence="1" id="KW-1133">Transmembrane helix</keyword>
<dbReference type="Proteomes" id="UP000019482">
    <property type="component" value="Unassembled WGS sequence"/>
</dbReference>
<accession>W6N6E7</accession>
<dbReference type="RefSeq" id="WP_017895847.1">
    <property type="nucleotide sequence ID" value="NZ_CBXI010000040.1"/>
</dbReference>
<keyword evidence="4" id="KW-1185">Reference proteome</keyword>
<dbReference type="AlphaFoldDB" id="W6N6E7"/>
<feature type="domain" description="Zinc-ribbon" evidence="2">
    <location>
        <begin position="3"/>
        <end position="24"/>
    </location>
</feature>
<feature type="transmembrane region" description="Helical" evidence="1">
    <location>
        <begin position="73"/>
        <end position="91"/>
    </location>
</feature>
<comment type="caution">
    <text evidence="3">The sequence shown here is derived from an EMBL/GenBank/DDBJ whole genome shotgun (WGS) entry which is preliminary data.</text>
</comment>
<keyword evidence="1" id="KW-0812">Transmembrane</keyword>
<name>W6N6E7_CLOTY</name>
<evidence type="ECO:0000313" key="4">
    <source>
        <dbReference type="Proteomes" id="UP000019482"/>
    </source>
</evidence>
<gene>
    <name evidence="3" type="ORF">CTDIVETGP_2288</name>
</gene>
<dbReference type="OrthoDB" id="1938645at2"/>
<feature type="transmembrane region" description="Helical" evidence="1">
    <location>
        <begin position="215"/>
        <end position="234"/>
    </location>
</feature>
<feature type="transmembrane region" description="Helical" evidence="1">
    <location>
        <begin position="158"/>
        <end position="179"/>
    </location>
</feature>
<organism evidence="3 4">
    <name type="scientific">Clostridium tyrobutyricum DIVETGP</name>
    <dbReference type="NCBI Taxonomy" id="1408889"/>
    <lineage>
        <taxon>Bacteria</taxon>
        <taxon>Bacillati</taxon>
        <taxon>Bacillota</taxon>
        <taxon>Clostridia</taxon>
        <taxon>Eubacteriales</taxon>
        <taxon>Clostridiaceae</taxon>
        <taxon>Clostridium</taxon>
    </lineage>
</organism>
<sequence length="290" mass="32108">MAYCSKCGQKLEEGDAYCPNCGTRMKNIDTNAEHKNRPNINMDLQVLAKIFINMFVKPVTTAKNFINSGRKNTTIILTVFTVVVNGLLGMWKVNQIVSNINDVAIKFINKIVAMSKIIDPSLGDSLSNSDMNEITAGLAQIKAIIKIPYGQVFVQNCVLILISIVVIFIILCVSNAILSKNKPEVFKFYKTALIIAMPVVYFKFLSIIFSYASVYLGIILALLGLIISLVCFTMSVNESLKISQNHAVFVVSFTVLIVIIVQIACLQKFILSFIASIVESIMYNIKALNL</sequence>
<dbReference type="InterPro" id="IPR026870">
    <property type="entry name" value="Zinc_ribbon_dom"/>
</dbReference>
<evidence type="ECO:0000313" key="3">
    <source>
        <dbReference type="EMBL" id="CDL92218.1"/>
    </source>
</evidence>